<comment type="caution">
    <text evidence="2">The sequence shown here is derived from an EMBL/GenBank/DDBJ whole genome shotgun (WGS) entry which is preliminary data.</text>
</comment>
<proteinExistence type="predicted"/>
<evidence type="ECO:0000313" key="3">
    <source>
        <dbReference type="Proteomes" id="UP000260823"/>
    </source>
</evidence>
<reference evidence="2 3" key="1">
    <citation type="submission" date="2018-08" db="EMBL/GenBank/DDBJ databases">
        <title>Mucilaginibacter terrae sp. nov., isolated from manganese diggings.</title>
        <authorList>
            <person name="Huang Y."/>
            <person name="Zhou Z."/>
        </authorList>
    </citation>
    <scope>NUCLEOTIDE SEQUENCE [LARGE SCALE GENOMIC DNA]</scope>
    <source>
        <strain evidence="2 3">ZH6</strain>
    </source>
</reference>
<feature type="domain" description="MobA-like NTP transferase" evidence="1">
    <location>
        <begin position="4"/>
        <end position="167"/>
    </location>
</feature>
<evidence type="ECO:0000259" key="1">
    <source>
        <dbReference type="Pfam" id="PF12804"/>
    </source>
</evidence>
<protein>
    <submittedName>
        <fullName evidence="2">Nucleotidyltransferase family protein</fullName>
    </submittedName>
</protein>
<gene>
    <name evidence="2" type="ORF">DYU05_09070</name>
</gene>
<dbReference type="AlphaFoldDB" id="A0A3E2NXI7"/>
<dbReference type="InterPro" id="IPR025877">
    <property type="entry name" value="MobA-like_NTP_Trfase"/>
</dbReference>
<dbReference type="InterPro" id="IPR029044">
    <property type="entry name" value="Nucleotide-diphossugar_trans"/>
</dbReference>
<keyword evidence="2" id="KW-0808">Transferase</keyword>
<dbReference type="OrthoDB" id="9779263at2"/>
<dbReference type="Proteomes" id="UP000260823">
    <property type="component" value="Unassembled WGS sequence"/>
</dbReference>
<accession>A0A3E2NXI7</accession>
<dbReference type="Pfam" id="PF12804">
    <property type="entry name" value="NTP_transf_3"/>
    <property type="match status" value="1"/>
</dbReference>
<sequence length="195" mass="21315">MTAVVILAAGSSSRLGEPKQTLIYDGKTLIQHAVEAAMVSKCRPVIAVVGANHELVSSYIPHQDVHIILNNEWSEGMASSIKAAVNYMLHDFDIDSALFILCDQPYVNHKLLDAMLQAKQESEKAIVACAYGGTVGVPVLFDRSMFNHLLLLQGDEGAKNILKTHPEEVVTIPFDKGVIDIDTQDDYNNLLSPDN</sequence>
<dbReference type="EMBL" id="QWDE01000001">
    <property type="protein sequence ID" value="RFZ85728.1"/>
    <property type="molecule type" value="Genomic_DNA"/>
</dbReference>
<organism evidence="2 3">
    <name type="scientific">Mucilaginibacter terrenus</name>
    <dbReference type="NCBI Taxonomy" id="2482727"/>
    <lineage>
        <taxon>Bacteria</taxon>
        <taxon>Pseudomonadati</taxon>
        <taxon>Bacteroidota</taxon>
        <taxon>Sphingobacteriia</taxon>
        <taxon>Sphingobacteriales</taxon>
        <taxon>Sphingobacteriaceae</taxon>
        <taxon>Mucilaginibacter</taxon>
    </lineage>
</organism>
<name>A0A3E2NXI7_9SPHI</name>
<dbReference type="SUPFAM" id="SSF53448">
    <property type="entry name" value="Nucleotide-diphospho-sugar transferases"/>
    <property type="match status" value="1"/>
</dbReference>
<dbReference type="GO" id="GO:0016779">
    <property type="term" value="F:nucleotidyltransferase activity"/>
    <property type="evidence" value="ECO:0007669"/>
    <property type="project" value="UniProtKB-ARBA"/>
</dbReference>
<dbReference type="PANTHER" id="PTHR43777">
    <property type="entry name" value="MOLYBDENUM COFACTOR CYTIDYLYLTRANSFERASE"/>
    <property type="match status" value="1"/>
</dbReference>
<dbReference type="RefSeq" id="WP_117382625.1">
    <property type="nucleotide sequence ID" value="NZ_QWDE01000001.1"/>
</dbReference>
<dbReference type="PANTHER" id="PTHR43777:SF1">
    <property type="entry name" value="MOLYBDENUM COFACTOR CYTIDYLYLTRANSFERASE"/>
    <property type="match status" value="1"/>
</dbReference>
<keyword evidence="3" id="KW-1185">Reference proteome</keyword>
<dbReference type="Gene3D" id="3.90.550.10">
    <property type="entry name" value="Spore Coat Polysaccharide Biosynthesis Protein SpsA, Chain A"/>
    <property type="match status" value="1"/>
</dbReference>
<evidence type="ECO:0000313" key="2">
    <source>
        <dbReference type="EMBL" id="RFZ85728.1"/>
    </source>
</evidence>
<dbReference type="CDD" id="cd04182">
    <property type="entry name" value="GT_2_like_f"/>
    <property type="match status" value="1"/>
</dbReference>